<evidence type="ECO:0000256" key="5">
    <source>
        <dbReference type="ARBA" id="ARBA00023136"/>
    </source>
</evidence>
<feature type="region of interest" description="Disordered" evidence="6">
    <location>
        <begin position="371"/>
        <end position="459"/>
    </location>
</feature>
<dbReference type="Proteomes" id="UP001365542">
    <property type="component" value="Unassembled WGS sequence"/>
</dbReference>
<dbReference type="InterPro" id="IPR004182">
    <property type="entry name" value="GRAM"/>
</dbReference>
<comment type="subcellular location">
    <subcellularLocation>
        <location evidence="1">Membrane</location>
        <topology evidence="1">Single-pass membrane protein</topology>
    </subcellularLocation>
</comment>
<feature type="compositionally biased region" description="Polar residues" evidence="6">
    <location>
        <begin position="383"/>
        <end position="407"/>
    </location>
</feature>
<evidence type="ECO:0000313" key="9">
    <source>
        <dbReference type="Proteomes" id="UP001365542"/>
    </source>
</evidence>
<feature type="compositionally biased region" description="Polar residues" evidence="6">
    <location>
        <begin position="117"/>
        <end position="126"/>
    </location>
</feature>
<keyword evidence="3" id="KW-0812">Transmembrane</keyword>
<dbReference type="GO" id="GO:0005789">
    <property type="term" value="C:endoplasmic reticulum membrane"/>
    <property type="evidence" value="ECO:0007669"/>
    <property type="project" value="TreeGrafter"/>
</dbReference>
<dbReference type="SMART" id="SM00568">
    <property type="entry name" value="GRAM"/>
    <property type="match status" value="1"/>
</dbReference>
<evidence type="ECO:0000256" key="1">
    <source>
        <dbReference type="ARBA" id="ARBA00004167"/>
    </source>
</evidence>
<evidence type="ECO:0000256" key="3">
    <source>
        <dbReference type="ARBA" id="ARBA00022692"/>
    </source>
</evidence>
<dbReference type="PANTHER" id="PTHR23319">
    <property type="entry name" value="GRAM DOMAIN CONTAINING 1B, ISOFORM E"/>
    <property type="match status" value="1"/>
</dbReference>
<feature type="compositionally biased region" description="Low complexity" evidence="6">
    <location>
        <begin position="422"/>
        <end position="433"/>
    </location>
</feature>
<feature type="compositionally biased region" description="Low complexity" evidence="6">
    <location>
        <begin position="1"/>
        <end position="26"/>
    </location>
</feature>
<feature type="domain" description="VASt" evidence="7">
    <location>
        <begin position="799"/>
        <end position="975"/>
    </location>
</feature>
<evidence type="ECO:0000259" key="7">
    <source>
        <dbReference type="PROSITE" id="PS51778"/>
    </source>
</evidence>
<dbReference type="InterPro" id="IPR031968">
    <property type="entry name" value="VASt"/>
</dbReference>
<keyword evidence="5" id="KW-0472">Membrane</keyword>
<dbReference type="EMBL" id="JAVHJO010000011">
    <property type="protein sequence ID" value="KAK6533648.1"/>
    <property type="molecule type" value="Genomic_DNA"/>
</dbReference>
<dbReference type="PROSITE" id="PS51778">
    <property type="entry name" value="VAST"/>
    <property type="match status" value="1"/>
</dbReference>
<accession>A0AAV9X2E0</accession>
<dbReference type="Gene3D" id="2.30.29.30">
    <property type="entry name" value="Pleckstrin-homology domain (PH domain)/Phosphotyrosine-binding domain (PTB)"/>
    <property type="match status" value="1"/>
</dbReference>
<dbReference type="InterPro" id="IPR051482">
    <property type="entry name" value="Cholesterol_transport"/>
</dbReference>
<evidence type="ECO:0000256" key="4">
    <source>
        <dbReference type="ARBA" id="ARBA00022989"/>
    </source>
</evidence>
<feature type="compositionally biased region" description="Low complexity" evidence="6">
    <location>
        <begin position="65"/>
        <end position="83"/>
    </location>
</feature>
<name>A0AAV9X2E0_9PEZI</name>
<feature type="region of interest" description="Disordered" evidence="6">
    <location>
        <begin position="692"/>
        <end position="749"/>
    </location>
</feature>
<dbReference type="CDD" id="cd13220">
    <property type="entry name" value="PH-GRAM_GRAMDC"/>
    <property type="match status" value="1"/>
</dbReference>
<dbReference type="GO" id="GO:0005886">
    <property type="term" value="C:plasma membrane"/>
    <property type="evidence" value="ECO:0007669"/>
    <property type="project" value="TreeGrafter"/>
</dbReference>
<dbReference type="Pfam" id="PF16016">
    <property type="entry name" value="VASt"/>
    <property type="match status" value="1"/>
</dbReference>
<feature type="region of interest" description="Disordered" evidence="6">
    <location>
        <begin position="1"/>
        <end position="216"/>
    </location>
</feature>
<protein>
    <recommendedName>
        <fullName evidence="7">VASt domain-containing protein</fullName>
    </recommendedName>
</protein>
<feature type="region of interest" description="Disordered" evidence="6">
    <location>
        <begin position="975"/>
        <end position="1007"/>
    </location>
</feature>
<comment type="similarity">
    <text evidence="2">Belongs to the YSP2 family.</text>
</comment>
<feature type="region of interest" description="Disordered" evidence="6">
    <location>
        <begin position="230"/>
        <end position="317"/>
    </location>
</feature>
<feature type="compositionally biased region" description="Polar residues" evidence="6">
    <location>
        <begin position="502"/>
        <end position="511"/>
    </location>
</feature>
<dbReference type="GO" id="GO:0032934">
    <property type="term" value="F:sterol binding"/>
    <property type="evidence" value="ECO:0007669"/>
    <property type="project" value="TreeGrafter"/>
</dbReference>
<keyword evidence="4" id="KW-1133">Transmembrane helix</keyword>
<dbReference type="GO" id="GO:0120015">
    <property type="term" value="F:sterol transfer activity"/>
    <property type="evidence" value="ECO:0007669"/>
    <property type="project" value="TreeGrafter"/>
</dbReference>
<dbReference type="GO" id="GO:0005739">
    <property type="term" value="C:mitochondrion"/>
    <property type="evidence" value="ECO:0007669"/>
    <property type="project" value="TreeGrafter"/>
</dbReference>
<gene>
    <name evidence="8" type="ORF">TWF694_002582</name>
</gene>
<dbReference type="PANTHER" id="PTHR23319:SF4">
    <property type="entry name" value="GRAM DOMAIN CONTAINING 1B, ISOFORM E"/>
    <property type="match status" value="1"/>
</dbReference>
<dbReference type="GO" id="GO:0032541">
    <property type="term" value="C:cortical endoplasmic reticulum"/>
    <property type="evidence" value="ECO:0007669"/>
    <property type="project" value="TreeGrafter"/>
</dbReference>
<dbReference type="GO" id="GO:0140268">
    <property type="term" value="C:endoplasmic reticulum-plasma membrane contact site"/>
    <property type="evidence" value="ECO:0007669"/>
    <property type="project" value="TreeGrafter"/>
</dbReference>
<proteinExistence type="inferred from homology"/>
<dbReference type="GO" id="GO:0032366">
    <property type="term" value="P:intracellular sterol transport"/>
    <property type="evidence" value="ECO:0007669"/>
    <property type="project" value="TreeGrafter"/>
</dbReference>
<evidence type="ECO:0000256" key="6">
    <source>
        <dbReference type="SAM" id="MobiDB-lite"/>
    </source>
</evidence>
<feature type="compositionally biased region" description="Polar residues" evidence="6">
    <location>
        <begin position="190"/>
        <end position="215"/>
    </location>
</feature>
<evidence type="ECO:0000313" key="8">
    <source>
        <dbReference type="EMBL" id="KAK6533648.1"/>
    </source>
</evidence>
<feature type="compositionally biased region" description="Basic and acidic residues" evidence="6">
    <location>
        <begin position="408"/>
        <end position="417"/>
    </location>
</feature>
<dbReference type="InterPro" id="IPR011993">
    <property type="entry name" value="PH-like_dom_sf"/>
</dbReference>
<evidence type="ECO:0000256" key="2">
    <source>
        <dbReference type="ARBA" id="ARBA00006582"/>
    </source>
</evidence>
<keyword evidence="9" id="KW-1185">Reference proteome</keyword>
<organism evidence="8 9">
    <name type="scientific">Orbilia ellipsospora</name>
    <dbReference type="NCBI Taxonomy" id="2528407"/>
    <lineage>
        <taxon>Eukaryota</taxon>
        <taxon>Fungi</taxon>
        <taxon>Dikarya</taxon>
        <taxon>Ascomycota</taxon>
        <taxon>Pezizomycotina</taxon>
        <taxon>Orbiliomycetes</taxon>
        <taxon>Orbiliales</taxon>
        <taxon>Orbiliaceae</taxon>
        <taxon>Orbilia</taxon>
    </lineage>
</organism>
<feature type="compositionally biased region" description="Acidic residues" evidence="6">
    <location>
        <begin position="705"/>
        <end position="737"/>
    </location>
</feature>
<feature type="region of interest" description="Disordered" evidence="6">
    <location>
        <begin position="499"/>
        <end position="558"/>
    </location>
</feature>
<reference evidence="8 9" key="1">
    <citation type="submission" date="2019-10" db="EMBL/GenBank/DDBJ databases">
        <authorList>
            <person name="Palmer J.M."/>
        </authorList>
    </citation>
    <scope>NUCLEOTIDE SEQUENCE [LARGE SCALE GENOMIC DNA]</scope>
    <source>
        <strain evidence="8 9">TWF694</strain>
    </source>
</reference>
<sequence>MSTGSTTSLTPSNTSIPSITTTVHSSDPPPPTSSTTSSPISRVISKAKRKKSSQNLAVQQPDNQSSLSLSSNDNGSSKGGSTSYIDKIRKRRAERKERKEALENGLSIDKSPRSRRNSVTGSLESEVSNEQEQDGISITFEPGLVAPEPGSKSLASTATFPISISTSIEDPTSSRAHQLQVTPEGRPIRRSTSPAGSTGSRDSSPNPTGSQTPTLASGLIIGNFLGIKGKKRSDSVNSNTSASGPEDGPAIPRSVPLIPSDSDSPIAKPDTVVTPPTPIEPPVSAAGTIITRRARGSSVGKLPSKLSQSSFPEDGYKPLTPTIEVPTPQQTPTTGATNGGNAATGFFSNMFSAAQTAASQLSNTIANTSLAPGAKGRKAEPGSINTSLANSAPDSGTSQPTTPGKTTSSDEKERKPLAVETLGQGELSLGSLGITTPGTGDIRKRRSRPNSTADIEMPEPALLHGLGLVGDKEEEIGQIPKSAGGILGEKSFDTVVYERSGNAGTPSQVQLNDEDGAIVGRQRSDSTKSILGRRGSRKSRTRGASATTQGSDTMVPPTIRPSTTFAAANHRRNKDFHQLFKSVPLDDHLIEDYGCALQKEILLQGRMYVSNGHICFHSNIFGWVTTLVISFDEIVAIERKMTALVIPNAIMIQTLHARNVFASFISRDSTYDLILGIWRTIHPNLIDTVNGTRLGDKEEVGGSDGLEDDDDEDGSEYGTDDDDDDYDSLGDDDEEEVGPGLEAPAMTKSISKKSSVGVGSIVPPIGTVAAAADGAAGATDFPGPSTHAPTSCGDESSHLDRALCDEIINVPLGKVFAVMYGDSSYTFLTRLLSEDCKVEQLSIPGDAKFTDSAEYPGKKARLFNYVKPLNASIGPRSTKCLITEVIEQDDLEKAVTVVTYTQTPDVPSGGVFKVLTRTCLMWAENNQTRLIANCTVEWSGKSWIKGPIEKGANDGQVGYTKDLLNALKREFAARRPTAGPATAAGGKGKKKRRGSKDNANPTAVSTAAPTATVAVSASQKWGMLAPLMEPVTSLVGEFGAGILVTLVIVLMSMSISRTLWGDPRYDNVGSLRKNEREILGEMWAREEAGLWEWLEDRVGVHEALSFDERVGKRYEREGKGMGERIVRQSGSLDKDMVNRQVDEAIRVTEERLGVLKRVNEERKGKGEVLGGAKGCGCGKKVGGDCGCKSAGKACTCGANCKCGGGGLKGAVDGGCGCKSSGKPCTCGANCSCGGGGSKGAVDGGCGCKTSGKPCTCGASCSCGGSAVKKSVGESHGCGCKTAGKACSCGENCSCGGLKSGMGVKQEL</sequence>
<comment type="caution">
    <text evidence="8">The sequence shown here is derived from an EMBL/GenBank/DDBJ whole genome shotgun (WGS) entry which is preliminary data.</text>
</comment>
<feature type="compositionally biased region" description="Low complexity" evidence="6">
    <location>
        <begin position="998"/>
        <end position="1007"/>
    </location>
</feature>
<dbReference type="Pfam" id="PF02893">
    <property type="entry name" value="GRAM"/>
    <property type="match status" value="1"/>
</dbReference>
<feature type="compositionally biased region" description="Polar residues" evidence="6">
    <location>
        <begin position="53"/>
        <end position="64"/>
    </location>
</feature>
<feature type="compositionally biased region" description="Low complexity" evidence="6">
    <location>
        <begin position="975"/>
        <end position="984"/>
    </location>
</feature>
<feature type="compositionally biased region" description="Polar residues" evidence="6">
    <location>
        <begin position="153"/>
        <end position="181"/>
    </location>
</feature>